<feature type="compositionally biased region" description="Basic and acidic residues" evidence="7">
    <location>
        <begin position="1308"/>
        <end position="1325"/>
    </location>
</feature>
<evidence type="ECO:0000256" key="7">
    <source>
        <dbReference type="SAM" id="MobiDB-lite"/>
    </source>
</evidence>
<feature type="region of interest" description="Disordered" evidence="7">
    <location>
        <begin position="937"/>
        <end position="1889"/>
    </location>
</feature>
<evidence type="ECO:0000259" key="8">
    <source>
        <dbReference type="Pfam" id="PF12231"/>
    </source>
</evidence>
<feature type="compositionally biased region" description="Basic and acidic residues" evidence="7">
    <location>
        <begin position="1269"/>
        <end position="1292"/>
    </location>
</feature>
<feature type="compositionally biased region" description="Polar residues" evidence="7">
    <location>
        <begin position="1809"/>
        <end position="1829"/>
    </location>
</feature>
<dbReference type="Proteomes" id="UP000265040">
    <property type="component" value="Chromosome 21"/>
</dbReference>
<feature type="compositionally biased region" description="Basic and acidic residues" evidence="7">
    <location>
        <begin position="1521"/>
        <end position="1538"/>
    </location>
</feature>
<feature type="compositionally biased region" description="Acidic residues" evidence="7">
    <location>
        <begin position="937"/>
        <end position="947"/>
    </location>
</feature>
<dbReference type="SUPFAM" id="SSF48371">
    <property type="entry name" value="ARM repeat"/>
    <property type="match status" value="1"/>
</dbReference>
<dbReference type="GO" id="GO:0005634">
    <property type="term" value="C:nucleus"/>
    <property type="evidence" value="ECO:0007669"/>
    <property type="project" value="UniProtKB-SubCell"/>
</dbReference>
<dbReference type="PANTHER" id="PTHR22928">
    <property type="entry name" value="TELOMERE-ASSOCIATED PROTEIN RIF1"/>
    <property type="match status" value="1"/>
</dbReference>
<evidence type="ECO:0000313" key="10">
    <source>
        <dbReference type="Proteomes" id="UP000265040"/>
    </source>
</evidence>
<organism evidence="9 10">
    <name type="scientific">Anabas testudineus</name>
    <name type="common">Climbing perch</name>
    <name type="synonym">Anthias testudineus</name>
    <dbReference type="NCBI Taxonomy" id="64144"/>
    <lineage>
        <taxon>Eukaryota</taxon>
        <taxon>Metazoa</taxon>
        <taxon>Chordata</taxon>
        <taxon>Craniata</taxon>
        <taxon>Vertebrata</taxon>
        <taxon>Euteleostomi</taxon>
        <taxon>Actinopterygii</taxon>
        <taxon>Neopterygii</taxon>
        <taxon>Teleostei</taxon>
        <taxon>Neoteleostei</taxon>
        <taxon>Acanthomorphata</taxon>
        <taxon>Anabantaria</taxon>
        <taxon>Anabantiformes</taxon>
        <taxon>Anabantoidei</taxon>
        <taxon>Anabantidae</taxon>
        <taxon>Anabas</taxon>
    </lineage>
</organism>
<feature type="compositionally biased region" description="Basic and acidic residues" evidence="7">
    <location>
        <begin position="1782"/>
        <end position="1799"/>
    </location>
</feature>
<dbReference type="InterPro" id="IPR022031">
    <property type="entry name" value="Rif1_N"/>
</dbReference>
<dbReference type="GO" id="GO:0000723">
    <property type="term" value="P:telomere maintenance"/>
    <property type="evidence" value="ECO:0007669"/>
    <property type="project" value="TreeGrafter"/>
</dbReference>
<feature type="compositionally biased region" description="Low complexity" evidence="7">
    <location>
        <begin position="1457"/>
        <end position="1473"/>
    </location>
</feature>
<feature type="domain" description="Telomere-associated protein Rif1 N-terminal" evidence="8">
    <location>
        <begin position="26"/>
        <end position="361"/>
    </location>
</feature>
<evidence type="ECO:0000256" key="3">
    <source>
        <dbReference type="ARBA" id="ARBA00022454"/>
    </source>
</evidence>
<feature type="region of interest" description="Disordered" evidence="7">
    <location>
        <begin position="2015"/>
        <end position="2046"/>
    </location>
</feature>
<sequence>MATAGPPSTSSFLPLLESLEDSTTGQSEQTDAYLTIANRLSGEEGRQFLPAVEKHFSRLGKAHVNSPNAELSQAALQALGFCVYHSHVVSEFGLNNIIRTLLPTLSALCSLVLKSTDKNTCTRALWVISKQSFPSHVIAKNVSIRRVLLSREDIQSVVMEHEALNVVIRMLEQVPTQMCEGAVQWAKLVIPLVIHSASKVRLRAAAAMEMGMPLLLEKQTEVAAVIEPMMSSKLIPELQKLFMSKNEANVLKLWPLFVKLLGKLLHRGGPFINSLLHLEELGFRSSSATIKKIAFIAWKSLIDNFALNPDILCSAKRMKLLMQPLTSIHVRTEALMLTKVEVWWYLVVQLGPNLSSNFDQVSVPLLQCTIGSDSPSVPGTPSRAVAQNGATTPGTPKTANTSRMSLSSSMQVPSTFPSIQLLALEMLLHYFLGPEAAAVAAKNKLILSLGESLEHATTVCLVQQLSICLNLHWHMVIVNVALYFSFAKKKSGWSLSPISALVPSVGSKKDRQGCEVLTLMLQALQSIVTSEALPAARVLTLFEATVKVIPHRVLGSASYQVGKMDVLNGTPALFLILLLYNSSMLPAYIEDERFFQCLQKLVGCGLSGPTSPLAFAEAVLGAIRNSAGSLQNKEQLWRMWSVVVSTLTDTITQSNEVNQGDALEHNFSAMHSALLFPVTHLIYGTSLQQVTQKSMLSAWSKLYKVFARCSALVVTAEENICCEEFCAKMAASIDKDALKVPSTLNAVANILQVMVESVDFSPYTSQFQQKLKSPHTPVNWMRKRNKALGNLSTFQSLLVQCLEVYLEGPEGSSEATGTSLVSILSALFTNLALANAVQEALTSLIQPLTQFYRQAGSKCFLFSTFLLQLEKLVSEIFGCLQSRSTFAYNDDLLALLSPLLCVLFPHKSKHIRTSVTHFWNSTFSNSFFGLLQVPQEEMEIEEPEGPDPEVLSKETQDYASPKATETVAEKPHQEEVIPESTDVSMEDDAKNDEKAEGVDMKSEERTSPNISSSSDLVSGTPQKPNSRRQSFITLEKYAEGKPASPSSATRFTGPLVKTSSSQQHYNTNNTPSTLDSKTSTEPNSQDSQSTDAGKSNSQHPVNDTPESPRRPKDSVLKSEPVRLIDRMPSDTTEDEDVIPDTQSEVERKEATKMSSTSEEMKPLSQEEESDQSLDDSQSSLNHTSPGEPRRSGQRLRSRAQRDKSESSQTNSESRSHKKMKLYRSSDNFLDKHQPKRRSTREHESSQTDSQSDYESQSQGRRRRQSKTSMEIKEDGRLKEKVDHVEQTKKDDQPQDDSQILTSLQTDVKSQESEVLEETKAEKRDAQLLTSSPAHEESQDGTSTTNKSDNEELVKDKHKTTKVMVDGLSQEDSPGVSPSSSDSQSVRRSRRSKASSETEESEDKSDGRKDSLGRQSRSNSQTPVPAVGEPDSRIGGRTRRSKVQEELSKSSPGSTPEGSQSQDSTGSESSQGRGRYSRRRSLVANVETSESESSEARESSPMPRKRGRKPRASLPSPLTIESTDKINIDAAKDNTDHSQRTNTQSFEAKDSDVGDSLKSQNLHGSELLQLAGNIEEQSNDETPMEVGVDASVPVAPEIMETGDITANEDTKEQKEKDCQTNVDNTSSQESGDKEDVFESNEASDEQVPDKLPCDTPVVSAVDAPVSTDEMSEKLPISEPSEKAEDVPKTEEDQKDDSDHPEHAVFPVENTVQDSENQVESPHVEDNLSKDEELSASKQHTEASGEEEITSLQEKDEDGKSHILECQEEEEAKSDNMASMSSESTHKDVFQDSPAKQKDLEGVLGPDVAQSPISGRTRGTWSPSASPSTSILKKGQKRPLEEEIPSPLVKSRRVSFADPIQQQETADDIDRRSPAIRTSSPRRSKISLPQPKFVTTPTKGLLILSPRNLHSPGYKSSKKCLISEMSQEPRPVSRDCIYPALVGCSTPVEAVLPQISSNMWSRGFGQLVRARNIKTVGDLSALTPTEIKTLPIRSPKISNVKKALKIYEQQVHQEIETPADGKQDDGGYSHETPETHATEKEPAGPLHPDGLLSEVEALTCRMTPLELSHCSPKQLVQLHDQLGGMMSRVVVELQTRLCHTDGKP</sequence>
<feature type="compositionally biased region" description="Low complexity" evidence="7">
    <location>
        <begin position="1369"/>
        <end position="1385"/>
    </location>
</feature>
<feature type="compositionally biased region" description="Acidic residues" evidence="7">
    <location>
        <begin position="1636"/>
        <end position="1645"/>
    </location>
</feature>
<evidence type="ECO:0000256" key="5">
    <source>
        <dbReference type="ARBA" id="ARBA00023242"/>
    </source>
</evidence>
<keyword evidence="5" id="KW-0539">Nucleus</keyword>
<evidence type="ECO:0000256" key="2">
    <source>
        <dbReference type="ARBA" id="ARBA00004574"/>
    </source>
</evidence>
<dbReference type="CDD" id="cd14267">
    <property type="entry name" value="Rif1_CTD_C-II_like"/>
    <property type="match status" value="1"/>
</dbReference>
<feature type="compositionally biased region" description="Basic and acidic residues" evidence="7">
    <location>
        <begin position="1106"/>
        <end position="1128"/>
    </location>
</feature>
<feature type="compositionally biased region" description="Polar residues" evidence="7">
    <location>
        <begin position="1412"/>
        <end position="1422"/>
    </location>
</feature>
<name>A0A7N6AIE3_ANATE</name>
<dbReference type="Ensembl" id="ENSATET00000064987.1">
    <property type="protein sequence ID" value="ENSATEP00000046822.1"/>
    <property type="gene ID" value="ENSATEG00000022887.3"/>
</dbReference>
<gene>
    <name evidence="9" type="primary">RIF1</name>
</gene>
<protein>
    <recommendedName>
        <fullName evidence="8">Telomere-associated protein Rif1 N-terminal domain-containing protein</fullName>
    </recommendedName>
</protein>
<evidence type="ECO:0000256" key="4">
    <source>
        <dbReference type="ARBA" id="ARBA00022895"/>
    </source>
</evidence>
<feature type="compositionally biased region" description="Basic and acidic residues" evidence="7">
    <location>
        <begin position="987"/>
        <end position="1006"/>
    </location>
</feature>
<evidence type="ECO:0000256" key="1">
    <source>
        <dbReference type="ARBA" id="ARBA00004123"/>
    </source>
</evidence>
<feature type="region of interest" description="Disordered" evidence="7">
    <location>
        <begin position="373"/>
        <end position="402"/>
    </location>
</feature>
<dbReference type="GO" id="GO:0140445">
    <property type="term" value="C:chromosome, telomeric repeat region"/>
    <property type="evidence" value="ECO:0007669"/>
    <property type="project" value="TreeGrafter"/>
</dbReference>
<feature type="compositionally biased region" description="Polar residues" evidence="7">
    <location>
        <begin position="1618"/>
        <end position="1628"/>
    </location>
</feature>
<feature type="compositionally biased region" description="Basic and acidic residues" evidence="7">
    <location>
        <begin position="2015"/>
        <end position="2040"/>
    </location>
</feature>
<keyword evidence="4" id="KW-0779">Telomere</keyword>
<proteinExistence type="predicted"/>
<feature type="compositionally biased region" description="Polar residues" evidence="7">
    <location>
        <begin position="1007"/>
        <end position="1032"/>
    </location>
</feature>
<keyword evidence="3" id="KW-0158">Chromosome</keyword>
<keyword evidence="10" id="KW-1185">Reference proteome</keyword>
<feature type="compositionally biased region" description="Basic and acidic residues" evidence="7">
    <location>
        <begin position="1720"/>
        <end position="1741"/>
    </location>
</feature>
<keyword evidence="6" id="KW-0131">Cell cycle</keyword>
<dbReference type="InterPro" id="IPR016024">
    <property type="entry name" value="ARM-type_fold"/>
</dbReference>
<feature type="compositionally biased region" description="Polar residues" evidence="7">
    <location>
        <begin position="1057"/>
        <end position="1105"/>
    </location>
</feature>
<feature type="compositionally biased region" description="Basic and acidic residues" evidence="7">
    <location>
        <begin position="1751"/>
        <end position="1763"/>
    </location>
</feature>
<feature type="compositionally biased region" description="Polar residues" evidence="7">
    <location>
        <begin position="388"/>
        <end position="402"/>
    </location>
</feature>
<dbReference type="PANTHER" id="PTHR22928:SF3">
    <property type="entry name" value="TELOMERE-ASSOCIATED PROTEIN RIF1"/>
    <property type="match status" value="1"/>
</dbReference>
<reference evidence="9" key="3">
    <citation type="submission" date="2025-09" db="UniProtKB">
        <authorList>
            <consortium name="Ensembl"/>
        </authorList>
    </citation>
    <scope>IDENTIFICATION</scope>
</reference>
<feature type="compositionally biased region" description="Basic and acidic residues" evidence="7">
    <location>
        <begin position="1678"/>
        <end position="1701"/>
    </location>
</feature>
<reference evidence="9" key="2">
    <citation type="submission" date="2025-08" db="UniProtKB">
        <authorList>
            <consortium name="Ensembl"/>
        </authorList>
    </citation>
    <scope>IDENTIFICATION</scope>
</reference>
<feature type="compositionally biased region" description="Basic and acidic residues" evidence="7">
    <location>
        <begin position="1607"/>
        <end position="1617"/>
    </location>
</feature>
<comment type="subcellular location">
    <subcellularLocation>
        <location evidence="2">Chromosome</location>
        <location evidence="2">Telomere</location>
    </subcellularLocation>
    <subcellularLocation>
        <location evidence="1">Nucleus</location>
    </subcellularLocation>
</comment>
<reference evidence="9" key="1">
    <citation type="submission" date="2021-04" db="EMBL/GenBank/DDBJ databases">
        <authorList>
            <consortium name="Wellcome Sanger Institute Data Sharing"/>
        </authorList>
    </citation>
    <scope>NUCLEOTIDE SEQUENCE [LARGE SCALE GENOMIC DNA]</scope>
</reference>
<evidence type="ECO:0000313" key="9">
    <source>
        <dbReference type="Ensembl" id="ENSATEP00000046822.1"/>
    </source>
</evidence>
<dbReference type="GeneTree" id="ENSGT00390000012204"/>
<accession>A0A7N6AIE3</accession>
<feature type="compositionally biased region" description="Polar residues" evidence="7">
    <location>
        <begin position="1295"/>
        <end position="1307"/>
    </location>
</feature>
<dbReference type="Pfam" id="PF12231">
    <property type="entry name" value="Rif1_N"/>
    <property type="match status" value="1"/>
</dbReference>
<feature type="compositionally biased region" description="Polar residues" evidence="7">
    <location>
        <begin position="1708"/>
        <end position="1718"/>
    </location>
</feature>
<evidence type="ECO:0000256" key="6">
    <source>
        <dbReference type="ARBA" id="ARBA00023306"/>
    </source>
</evidence>